<dbReference type="Gene3D" id="1.10.1740.10">
    <property type="match status" value="1"/>
</dbReference>
<dbReference type="SUPFAM" id="SSF88946">
    <property type="entry name" value="Sigma2 domain of RNA polymerase sigma factors"/>
    <property type="match status" value="1"/>
</dbReference>
<comment type="similarity">
    <text evidence="1">Belongs to the sigma-70 factor family. ECF subfamily.</text>
</comment>
<dbReference type="PANTHER" id="PTHR43133">
    <property type="entry name" value="RNA POLYMERASE ECF-TYPE SIGMA FACTO"/>
    <property type="match status" value="1"/>
</dbReference>
<evidence type="ECO:0000313" key="7">
    <source>
        <dbReference type="EMBL" id="MBB3898901.1"/>
    </source>
</evidence>
<keyword evidence="4" id="KW-0804">Transcription</keyword>
<evidence type="ECO:0000256" key="2">
    <source>
        <dbReference type="ARBA" id="ARBA00023015"/>
    </source>
</evidence>
<dbReference type="InterPro" id="IPR013325">
    <property type="entry name" value="RNA_pol_sigma_r2"/>
</dbReference>
<dbReference type="Pfam" id="PF08281">
    <property type="entry name" value="Sigma70_r4_2"/>
    <property type="match status" value="1"/>
</dbReference>
<organism evidence="7 8">
    <name type="scientific">Roseococcus suduntuyensis</name>
    <dbReference type="NCBI Taxonomy" id="455361"/>
    <lineage>
        <taxon>Bacteria</taxon>
        <taxon>Pseudomonadati</taxon>
        <taxon>Pseudomonadota</taxon>
        <taxon>Alphaproteobacteria</taxon>
        <taxon>Acetobacterales</taxon>
        <taxon>Roseomonadaceae</taxon>
        <taxon>Roseococcus</taxon>
    </lineage>
</organism>
<dbReference type="Proteomes" id="UP000553193">
    <property type="component" value="Unassembled WGS sequence"/>
</dbReference>
<comment type="caution">
    <text evidence="7">The sequence shown here is derived from an EMBL/GenBank/DDBJ whole genome shotgun (WGS) entry which is preliminary data.</text>
</comment>
<dbReference type="InterPro" id="IPR053866">
    <property type="entry name" value="PhyR_sigma2"/>
</dbReference>
<dbReference type="Gene3D" id="1.10.10.10">
    <property type="entry name" value="Winged helix-like DNA-binding domain superfamily/Winged helix DNA-binding domain"/>
    <property type="match status" value="1"/>
</dbReference>
<name>A0A840ACN2_9PROT</name>
<dbReference type="EMBL" id="JACIDJ010000003">
    <property type="protein sequence ID" value="MBB3898901.1"/>
    <property type="molecule type" value="Genomic_DNA"/>
</dbReference>
<dbReference type="GO" id="GO:0006352">
    <property type="term" value="P:DNA-templated transcription initiation"/>
    <property type="evidence" value="ECO:0007669"/>
    <property type="project" value="InterPro"/>
</dbReference>
<keyword evidence="3" id="KW-0731">Sigma factor</keyword>
<dbReference type="NCBIfam" id="TIGR02937">
    <property type="entry name" value="sigma70-ECF"/>
    <property type="match status" value="1"/>
</dbReference>
<keyword evidence="2" id="KW-0805">Transcription regulation</keyword>
<dbReference type="InterPro" id="IPR013249">
    <property type="entry name" value="RNA_pol_sigma70_r4_t2"/>
</dbReference>
<dbReference type="SUPFAM" id="SSF88659">
    <property type="entry name" value="Sigma3 and sigma4 domains of RNA polymerase sigma factors"/>
    <property type="match status" value="1"/>
</dbReference>
<evidence type="ECO:0000256" key="3">
    <source>
        <dbReference type="ARBA" id="ARBA00023082"/>
    </source>
</evidence>
<sequence length="171" mass="18345">MQEDAAKANAEAAFRTALVALMPSLRGYGRALSGSVAAADELVQETLLRALSSERRMTEVGELRAWVFTILRHAWLSGLRAGRRLTPLEEGMEGVAGPADSLALDDLARAMRTLPAPQREAVVLMGAQGMSATEAARICGVPEGTMRARLSRARSALRRALEPRLRTPPGV</sequence>
<dbReference type="AlphaFoldDB" id="A0A840ACN2"/>
<keyword evidence="8" id="KW-1185">Reference proteome</keyword>
<proteinExistence type="inferred from homology"/>
<feature type="domain" description="PhyR sigma2" evidence="6">
    <location>
        <begin position="20"/>
        <end position="71"/>
    </location>
</feature>
<dbReference type="GO" id="GO:0016987">
    <property type="term" value="F:sigma factor activity"/>
    <property type="evidence" value="ECO:0007669"/>
    <property type="project" value="UniProtKB-KW"/>
</dbReference>
<evidence type="ECO:0000313" key="8">
    <source>
        <dbReference type="Proteomes" id="UP000553193"/>
    </source>
</evidence>
<gene>
    <name evidence="7" type="ORF">GGQ83_002344</name>
</gene>
<feature type="domain" description="RNA polymerase sigma factor 70 region 4 type 2" evidence="5">
    <location>
        <begin position="105"/>
        <end position="157"/>
    </location>
</feature>
<dbReference type="InterPro" id="IPR036388">
    <property type="entry name" value="WH-like_DNA-bd_sf"/>
</dbReference>
<evidence type="ECO:0000256" key="4">
    <source>
        <dbReference type="ARBA" id="ARBA00023163"/>
    </source>
</evidence>
<protein>
    <submittedName>
        <fullName evidence="7">RNA polymerase sigma-70 factor (ECF subfamily)</fullName>
    </submittedName>
</protein>
<dbReference type="GO" id="GO:0003677">
    <property type="term" value="F:DNA binding"/>
    <property type="evidence" value="ECO:0007669"/>
    <property type="project" value="InterPro"/>
</dbReference>
<dbReference type="InterPro" id="IPR013324">
    <property type="entry name" value="RNA_pol_sigma_r3/r4-like"/>
</dbReference>
<dbReference type="Pfam" id="PF22029">
    <property type="entry name" value="PhyR_sigma2"/>
    <property type="match status" value="1"/>
</dbReference>
<dbReference type="RefSeq" id="WP_184384137.1">
    <property type="nucleotide sequence ID" value="NZ_JACIDJ010000003.1"/>
</dbReference>
<dbReference type="InterPro" id="IPR014284">
    <property type="entry name" value="RNA_pol_sigma-70_dom"/>
</dbReference>
<dbReference type="InterPro" id="IPR039425">
    <property type="entry name" value="RNA_pol_sigma-70-like"/>
</dbReference>
<evidence type="ECO:0000259" key="5">
    <source>
        <dbReference type="Pfam" id="PF08281"/>
    </source>
</evidence>
<evidence type="ECO:0000259" key="6">
    <source>
        <dbReference type="Pfam" id="PF22029"/>
    </source>
</evidence>
<reference evidence="7 8" key="1">
    <citation type="submission" date="2020-08" db="EMBL/GenBank/DDBJ databases">
        <title>Genomic Encyclopedia of Type Strains, Phase IV (KMG-IV): sequencing the most valuable type-strain genomes for metagenomic binning, comparative biology and taxonomic classification.</title>
        <authorList>
            <person name="Goeker M."/>
        </authorList>
    </citation>
    <scope>NUCLEOTIDE SEQUENCE [LARGE SCALE GENOMIC DNA]</scope>
    <source>
        <strain evidence="7 8">DSM 19979</strain>
    </source>
</reference>
<evidence type="ECO:0000256" key="1">
    <source>
        <dbReference type="ARBA" id="ARBA00010641"/>
    </source>
</evidence>
<dbReference type="CDD" id="cd06171">
    <property type="entry name" value="Sigma70_r4"/>
    <property type="match status" value="1"/>
</dbReference>
<dbReference type="PANTHER" id="PTHR43133:SF25">
    <property type="entry name" value="RNA POLYMERASE SIGMA FACTOR RFAY-RELATED"/>
    <property type="match status" value="1"/>
</dbReference>
<accession>A0A840ACN2</accession>